<gene>
    <name evidence="1" type="ORF">M569_17746</name>
</gene>
<sequence length="72" mass="7572">MAEEFLEGQLGRPVAVQAVNARAGPKASNHTTSELALATQMPSDGRRPTGHDPEDLHWACAKMCKSALLGSG</sequence>
<dbReference type="AlphaFoldDB" id="S8BRP1"/>
<organism evidence="1 2">
    <name type="scientific">Genlisea aurea</name>
    <dbReference type="NCBI Taxonomy" id="192259"/>
    <lineage>
        <taxon>Eukaryota</taxon>
        <taxon>Viridiplantae</taxon>
        <taxon>Streptophyta</taxon>
        <taxon>Embryophyta</taxon>
        <taxon>Tracheophyta</taxon>
        <taxon>Spermatophyta</taxon>
        <taxon>Magnoliopsida</taxon>
        <taxon>eudicotyledons</taxon>
        <taxon>Gunneridae</taxon>
        <taxon>Pentapetalae</taxon>
        <taxon>asterids</taxon>
        <taxon>lamiids</taxon>
        <taxon>Lamiales</taxon>
        <taxon>Lentibulariaceae</taxon>
        <taxon>Genlisea</taxon>
    </lineage>
</organism>
<evidence type="ECO:0000313" key="1">
    <source>
        <dbReference type="EMBL" id="EPS57079.1"/>
    </source>
</evidence>
<keyword evidence="2" id="KW-1185">Reference proteome</keyword>
<evidence type="ECO:0000313" key="2">
    <source>
        <dbReference type="Proteomes" id="UP000015453"/>
    </source>
</evidence>
<protein>
    <submittedName>
        <fullName evidence="1">Uncharacterized protein</fullName>
    </submittedName>
</protein>
<accession>S8BRP1</accession>
<comment type="caution">
    <text evidence="1">The sequence shown here is derived from an EMBL/GenBank/DDBJ whole genome shotgun (WGS) entry which is preliminary data.</text>
</comment>
<name>S8BRP1_9LAMI</name>
<dbReference type="Proteomes" id="UP000015453">
    <property type="component" value="Unassembled WGS sequence"/>
</dbReference>
<reference evidence="1 2" key="1">
    <citation type="journal article" date="2013" name="BMC Genomics">
        <title>The miniature genome of a carnivorous plant Genlisea aurea contains a low number of genes and short non-coding sequences.</title>
        <authorList>
            <person name="Leushkin E.V."/>
            <person name="Sutormin R.A."/>
            <person name="Nabieva E.R."/>
            <person name="Penin A.A."/>
            <person name="Kondrashov A.S."/>
            <person name="Logacheva M.D."/>
        </authorList>
    </citation>
    <scope>NUCLEOTIDE SEQUENCE [LARGE SCALE GENOMIC DNA]</scope>
</reference>
<dbReference type="EMBL" id="AUSU01010725">
    <property type="protein sequence ID" value="EPS57079.1"/>
    <property type="molecule type" value="Genomic_DNA"/>
</dbReference>
<proteinExistence type="predicted"/>